<dbReference type="InterPro" id="IPR019587">
    <property type="entry name" value="Polyketide_cyclase/dehydratase"/>
</dbReference>
<dbReference type="AlphaFoldDB" id="A0A918J899"/>
<accession>A0A918J899</accession>
<sequence length="179" mass="19492">MARAAAGTHEYAYSDICGTCARTGPAGQTPAMDWNHYRFRTLWSVPAAPAAVFAALERPETYPGWWPQVRAVTRLDGATGVLTIRSVLPYDITFVARETRRDPAAGVLEATLSGDIEGSACWTVTPGGAGTLARYDQDVDVTKPLLRRLAVPGRPVFRANHRLMMAAGRRGLVRRLRAV</sequence>
<evidence type="ECO:0008006" key="3">
    <source>
        <dbReference type="Google" id="ProtNLM"/>
    </source>
</evidence>
<organism evidence="1 2">
    <name type="scientific">Streptomyces lucensis JCM 4490</name>
    <dbReference type="NCBI Taxonomy" id="1306176"/>
    <lineage>
        <taxon>Bacteria</taxon>
        <taxon>Bacillati</taxon>
        <taxon>Actinomycetota</taxon>
        <taxon>Actinomycetes</taxon>
        <taxon>Kitasatosporales</taxon>
        <taxon>Streptomycetaceae</taxon>
        <taxon>Streptomyces</taxon>
    </lineage>
</organism>
<reference evidence="1" key="1">
    <citation type="journal article" date="2014" name="Int. J. Syst. Evol. Microbiol.">
        <title>Complete genome sequence of Corynebacterium casei LMG S-19264T (=DSM 44701T), isolated from a smear-ripened cheese.</title>
        <authorList>
            <consortium name="US DOE Joint Genome Institute (JGI-PGF)"/>
            <person name="Walter F."/>
            <person name="Albersmeier A."/>
            <person name="Kalinowski J."/>
            <person name="Ruckert C."/>
        </authorList>
    </citation>
    <scope>NUCLEOTIDE SEQUENCE</scope>
    <source>
        <strain evidence="1">JCM 4490</strain>
    </source>
</reference>
<keyword evidence="2" id="KW-1185">Reference proteome</keyword>
<gene>
    <name evidence="1" type="ORF">GCM10010503_29230</name>
</gene>
<dbReference type="Pfam" id="PF10604">
    <property type="entry name" value="Polyketide_cyc2"/>
    <property type="match status" value="1"/>
</dbReference>
<evidence type="ECO:0000313" key="1">
    <source>
        <dbReference type="EMBL" id="GGW50388.1"/>
    </source>
</evidence>
<dbReference type="EMBL" id="BMUE01000005">
    <property type="protein sequence ID" value="GGW50388.1"/>
    <property type="molecule type" value="Genomic_DNA"/>
</dbReference>
<proteinExistence type="predicted"/>
<name>A0A918J899_9ACTN</name>
<reference evidence="1" key="2">
    <citation type="submission" date="2020-09" db="EMBL/GenBank/DDBJ databases">
        <authorList>
            <person name="Sun Q."/>
            <person name="Ohkuma M."/>
        </authorList>
    </citation>
    <scope>NUCLEOTIDE SEQUENCE</scope>
    <source>
        <strain evidence="1">JCM 4490</strain>
    </source>
</reference>
<dbReference type="SUPFAM" id="SSF55961">
    <property type="entry name" value="Bet v1-like"/>
    <property type="match status" value="1"/>
</dbReference>
<protein>
    <recommendedName>
        <fullName evidence="3">Coenzyme Q-binding protein COQ10 START domain-containing protein</fullName>
    </recommendedName>
</protein>
<dbReference type="InterPro" id="IPR023393">
    <property type="entry name" value="START-like_dom_sf"/>
</dbReference>
<dbReference type="Proteomes" id="UP000620224">
    <property type="component" value="Unassembled WGS sequence"/>
</dbReference>
<dbReference type="Gene3D" id="3.30.530.20">
    <property type="match status" value="1"/>
</dbReference>
<comment type="caution">
    <text evidence="1">The sequence shown here is derived from an EMBL/GenBank/DDBJ whole genome shotgun (WGS) entry which is preliminary data.</text>
</comment>
<evidence type="ECO:0000313" key="2">
    <source>
        <dbReference type="Proteomes" id="UP000620224"/>
    </source>
</evidence>